<evidence type="ECO:0000256" key="1">
    <source>
        <dbReference type="SAM" id="MobiDB-lite"/>
    </source>
</evidence>
<sequence>MEVFVFMFATLCGLVLSVSGQTDENCNGRIVSCFANPCSVASCPGVSNAECVPNFCNRCSATFVVNGFTVSEADCEKSPLTSADHVIVKEEPILVLGGAKTVVKDPGALQSPNSGDSNPTLGGIKRVFSDPASRDGPTLGGGKIMRSGSGPQRLNSRNSPLLAGLFG</sequence>
<protein>
    <recommendedName>
        <fullName evidence="5">Kazal-like domain-containing protein</fullName>
    </recommendedName>
</protein>
<feature type="chain" id="PRO_5018781814" description="Kazal-like domain-containing protein" evidence="2">
    <location>
        <begin position="18"/>
        <end position="167"/>
    </location>
</feature>
<dbReference type="Proteomes" id="UP000271974">
    <property type="component" value="Unassembled WGS sequence"/>
</dbReference>
<feature type="compositionally biased region" description="Polar residues" evidence="1">
    <location>
        <begin position="110"/>
        <end position="120"/>
    </location>
</feature>
<feature type="signal peptide" evidence="2">
    <location>
        <begin position="1"/>
        <end position="17"/>
    </location>
</feature>
<dbReference type="OrthoDB" id="6150188at2759"/>
<accession>A0A3S1ASU0</accession>
<reference evidence="3 4" key="1">
    <citation type="submission" date="2019-01" db="EMBL/GenBank/DDBJ databases">
        <title>A draft genome assembly of the solar-powered sea slug Elysia chlorotica.</title>
        <authorList>
            <person name="Cai H."/>
            <person name="Li Q."/>
            <person name="Fang X."/>
            <person name="Li J."/>
            <person name="Curtis N.E."/>
            <person name="Altenburger A."/>
            <person name="Shibata T."/>
            <person name="Feng M."/>
            <person name="Maeda T."/>
            <person name="Schwartz J.A."/>
            <person name="Shigenobu S."/>
            <person name="Lundholm N."/>
            <person name="Nishiyama T."/>
            <person name="Yang H."/>
            <person name="Hasebe M."/>
            <person name="Li S."/>
            <person name="Pierce S.K."/>
            <person name="Wang J."/>
        </authorList>
    </citation>
    <scope>NUCLEOTIDE SEQUENCE [LARGE SCALE GENOMIC DNA]</scope>
    <source>
        <strain evidence="3">EC2010</strain>
        <tissue evidence="3">Whole organism of an adult</tissue>
    </source>
</reference>
<evidence type="ECO:0008006" key="5">
    <source>
        <dbReference type="Google" id="ProtNLM"/>
    </source>
</evidence>
<dbReference type="EMBL" id="RQTK01001264">
    <property type="protein sequence ID" value="RUS71149.1"/>
    <property type="molecule type" value="Genomic_DNA"/>
</dbReference>
<comment type="caution">
    <text evidence="3">The sequence shown here is derived from an EMBL/GenBank/DDBJ whole genome shotgun (WGS) entry which is preliminary data.</text>
</comment>
<keyword evidence="4" id="KW-1185">Reference proteome</keyword>
<evidence type="ECO:0000313" key="3">
    <source>
        <dbReference type="EMBL" id="RUS71149.1"/>
    </source>
</evidence>
<feature type="non-terminal residue" evidence="3">
    <location>
        <position position="167"/>
    </location>
</feature>
<name>A0A3S1ASU0_ELYCH</name>
<evidence type="ECO:0000313" key="4">
    <source>
        <dbReference type="Proteomes" id="UP000271974"/>
    </source>
</evidence>
<dbReference type="AlphaFoldDB" id="A0A3S1ASU0"/>
<proteinExistence type="predicted"/>
<keyword evidence="2" id="KW-0732">Signal</keyword>
<gene>
    <name evidence="3" type="ORF">EGW08_021088</name>
</gene>
<feature type="compositionally biased region" description="Polar residues" evidence="1">
    <location>
        <begin position="149"/>
        <end position="159"/>
    </location>
</feature>
<feature type="region of interest" description="Disordered" evidence="1">
    <location>
        <begin position="106"/>
        <end position="159"/>
    </location>
</feature>
<organism evidence="3 4">
    <name type="scientific">Elysia chlorotica</name>
    <name type="common">Eastern emerald elysia</name>
    <name type="synonym">Sea slug</name>
    <dbReference type="NCBI Taxonomy" id="188477"/>
    <lineage>
        <taxon>Eukaryota</taxon>
        <taxon>Metazoa</taxon>
        <taxon>Spiralia</taxon>
        <taxon>Lophotrochozoa</taxon>
        <taxon>Mollusca</taxon>
        <taxon>Gastropoda</taxon>
        <taxon>Heterobranchia</taxon>
        <taxon>Euthyneura</taxon>
        <taxon>Panpulmonata</taxon>
        <taxon>Sacoglossa</taxon>
        <taxon>Placobranchoidea</taxon>
        <taxon>Plakobranchidae</taxon>
        <taxon>Elysia</taxon>
    </lineage>
</organism>
<evidence type="ECO:0000256" key="2">
    <source>
        <dbReference type="SAM" id="SignalP"/>
    </source>
</evidence>